<comment type="subcellular location">
    <subcellularLocation>
        <location evidence="1">Mitochondrion outer membrane</location>
    </subcellularLocation>
</comment>
<evidence type="ECO:0000256" key="2">
    <source>
        <dbReference type="ARBA" id="ARBA00007780"/>
    </source>
</evidence>
<dbReference type="InterPro" id="IPR027246">
    <property type="entry name" value="Porin_Euk/Tom40"/>
</dbReference>
<evidence type="ECO:0000313" key="13">
    <source>
        <dbReference type="Proteomes" id="UP000054350"/>
    </source>
</evidence>
<dbReference type="GO" id="GO:0008308">
    <property type="term" value="F:voltage-gated monoatomic anion channel activity"/>
    <property type="evidence" value="ECO:0007669"/>
    <property type="project" value="InterPro"/>
</dbReference>
<dbReference type="AlphaFoldDB" id="A0A0L0S4J5"/>
<dbReference type="EMBL" id="GG745349">
    <property type="protein sequence ID" value="KNE66071.1"/>
    <property type="molecule type" value="Genomic_DNA"/>
</dbReference>
<dbReference type="eggNOG" id="KOG3126">
    <property type="taxonomic scope" value="Eukaryota"/>
</dbReference>
<name>A0A0L0S4J5_ALLM3</name>
<evidence type="ECO:0000313" key="12">
    <source>
        <dbReference type="EMBL" id="KNE66071.1"/>
    </source>
</evidence>
<keyword evidence="5" id="KW-0812">Transmembrane</keyword>
<dbReference type="Proteomes" id="UP000054350">
    <property type="component" value="Unassembled WGS sequence"/>
</dbReference>
<dbReference type="CDD" id="cd07306">
    <property type="entry name" value="Porin3_VDAC"/>
    <property type="match status" value="1"/>
</dbReference>
<evidence type="ECO:0000256" key="6">
    <source>
        <dbReference type="ARBA" id="ARBA00022787"/>
    </source>
</evidence>
<keyword evidence="8" id="KW-0626">Porin</keyword>
<dbReference type="VEuPathDB" id="FungiDB:AMAG_10334"/>
<reference evidence="11 13" key="1">
    <citation type="submission" date="2009-11" db="EMBL/GenBank/DDBJ databases">
        <title>Annotation of Allomyces macrogynus ATCC 38327.</title>
        <authorList>
            <consortium name="The Broad Institute Genome Sequencing Platform"/>
            <person name="Russ C."/>
            <person name="Cuomo C."/>
            <person name="Burger G."/>
            <person name="Gray M.W."/>
            <person name="Holland P.W.H."/>
            <person name="King N."/>
            <person name="Lang F.B.F."/>
            <person name="Roger A.J."/>
            <person name="Ruiz-Trillo I."/>
            <person name="Young S.K."/>
            <person name="Zeng Q."/>
            <person name="Gargeya S."/>
            <person name="Fitzgerald M."/>
            <person name="Haas B."/>
            <person name="Abouelleil A."/>
            <person name="Alvarado L."/>
            <person name="Arachchi H.M."/>
            <person name="Berlin A."/>
            <person name="Chapman S.B."/>
            <person name="Gearin G."/>
            <person name="Goldberg J."/>
            <person name="Griggs A."/>
            <person name="Gujja S."/>
            <person name="Hansen M."/>
            <person name="Heiman D."/>
            <person name="Howarth C."/>
            <person name="Larimer J."/>
            <person name="Lui A."/>
            <person name="MacDonald P.J.P."/>
            <person name="McCowen C."/>
            <person name="Montmayeur A."/>
            <person name="Murphy C."/>
            <person name="Neiman D."/>
            <person name="Pearson M."/>
            <person name="Priest M."/>
            <person name="Roberts A."/>
            <person name="Saif S."/>
            <person name="Shea T."/>
            <person name="Sisk P."/>
            <person name="Stolte C."/>
            <person name="Sykes S."/>
            <person name="Wortman J."/>
            <person name="Nusbaum C."/>
            <person name="Birren B."/>
        </authorList>
    </citation>
    <scope>NUCLEOTIDE SEQUENCE [LARGE SCALE GENOMIC DNA]</scope>
    <source>
        <strain evidence="11 13">ATCC 38327</strain>
    </source>
</reference>
<dbReference type="VEuPathDB" id="FungiDB:AMAG_03057"/>
<sequence>MPIVFSDIGKAASDLLAKDFGAPGAIKLEAKSTASNGVTFTVAGSKDSKTGAIAGDLKTKYADKSRGLTLTETWTTANVLSAEAELADALAKGVKVNIVGALVPHAGAKNAKVSLEYKHAAVATRAALDLFKGPLATADFAVHHDGILFGAETAHDLASGNITKYNLAAGFATPEYALAVHATNKLDTFAASYFHKISKDVQAAGRATWDRKSGANVTIEVATKYALDKDAFVKAKIDNSGRLGLGYTQVLRPGVKINLGGFFDTTRLAENVHKVGLSLTLEA</sequence>
<accession>A0A0L0S4J5</accession>
<dbReference type="FunFam" id="2.40.160.10:FF:000012">
    <property type="entry name" value="Voltage-dependent anion-selective channel"/>
    <property type="match status" value="1"/>
</dbReference>
<dbReference type="GO" id="GO:0005741">
    <property type="term" value="C:mitochondrial outer membrane"/>
    <property type="evidence" value="ECO:0007669"/>
    <property type="project" value="UniProtKB-SubCell"/>
</dbReference>
<dbReference type="OrthoDB" id="7827681at2759"/>
<evidence type="ECO:0000256" key="7">
    <source>
        <dbReference type="ARBA" id="ARBA00023065"/>
    </source>
</evidence>
<dbReference type="Pfam" id="PF01459">
    <property type="entry name" value="Porin_3"/>
    <property type="match status" value="1"/>
</dbReference>
<keyword evidence="4" id="KW-1134">Transmembrane beta strand</keyword>
<organism evidence="11 13">
    <name type="scientific">Allomyces macrogynus (strain ATCC 38327)</name>
    <name type="common">Allomyces javanicus var. macrogynus</name>
    <dbReference type="NCBI Taxonomy" id="578462"/>
    <lineage>
        <taxon>Eukaryota</taxon>
        <taxon>Fungi</taxon>
        <taxon>Fungi incertae sedis</taxon>
        <taxon>Blastocladiomycota</taxon>
        <taxon>Blastocladiomycetes</taxon>
        <taxon>Blastocladiales</taxon>
        <taxon>Blastocladiaceae</taxon>
        <taxon>Allomyces</taxon>
    </lineage>
</organism>
<keyword evidence="13" id="KW-1185">Reference proteome</keyword>
<dbReference type="GO" id="GO:0015288">
    <property type="term" value="F:porin activity"/>
    <property type="evidence" value="ECO:0007669"/>
    <property type="project" value="UniProtKB-KW"/>
</dbReference>
<evidence type="ECO:0000256" key="8">
    <source>
        <dbReference type="ARBA" id="ARBA00023114"/>
    </source>
</evidence>
<keyword evidence="6" id="KW-1000">Mitochondrion outer membrane</keyword>
<evidence type="ECO:0000256" key="5">
    <source>
        <dbReference type="ARBA" id="ARBA00022692"/>
    </source>
</evidence>
<protein>
    <recommendedName>
        <fullName evidence="14">Mitochondrial outer membrane protein porin</fullName>
    </recommendedName>
</protein>
<evidence type="ECO:0000256" key="3">
    <source>
        <dbReference type="ARBA" id="ARBA00022448"/>
    </source>
</evidence>
<dbReference type="PANTHER" id="PTHR11743">
    <property type="entry name" value="VOLTAGE-DEPENDENT ANION-SELECTIVE CHANNEL"/>
    <property type="match status" value="1"/>
</dbReference>
<evidence type="ECO:0008006" key="14">
    <source>
        <dbReference type="Google" id="ProtNLM"/>
    </source>
</evidence>
<dbReference type="Gene3D" id="2.40.160.10">
    <property type="entry name" value="Porin"/>
    <property type="match status" value="1"/>
</dbReference>
<evidence type="ECO:0000256" key="10">
    <source>
        <dbReference type="ARBA" id="ARBA00023136"/>
    </source>
</evidence>
<dbReference type="InterPro" id="IPR023614">
    <property type="entry name" value="Porin_dom_sf"/>
</dbReference>
<dbReference type="InterPro" id="IPR001925">
    <property type="entry name" value="Porin_Euk"/>
</dbReference>
<evidence type="ECO:0000256" key="1">
    <source>
        <dbReference type="ARBA" id="ARBA00004294"/>
    </source>
</evidence>
<dbReference type="OMA" id="KPCCSHE"/>
<proteinExistence type="inferred from homology"/>
<dbReference type="PRINTS" id="PR00185">
    <property type="entry name" value="EUKARYTPORIN"/>
</dbReference>
<keyword evidence="7" id="KW-0406">Ion transport</keyword>
<comment type="similarity">
    <text evidence="2">Belongs to the eukaryotic mitochondrial porin family.</text>
</comment>
<keyword evidence="3" id="KW-0813">Transport</keyword>
<dbReference type="STRING" id="578462.A0A0L0S4J5"/>
<evidence type="ECO:0000256" key="4">
    <source>
        <dbReference type="ARBA" id="ARBA00022452"/>
    </source>
</evidence>
<gene>
    <name evidence="11" type="ORF">AMAG_03057</name>
    <name evidence="12" type="ORF">AMAG_10334</name>
</gene>
<dbReference type="EMBL" id="GG745331">
    <property type="protein sequence ID" value="KNE57336.1"/>
    <property type="molecule type" value="Genomic_DNA"/>
</dbReference>
<dbReference type="GO" id="GO:0046930">
    <property type="term" value="C:pore complex"/>
    <property type="evidence" value="ECO:0007669"/>
    <property type="project" value="UniProtKB-KW"/>
</dbReference>
<evidence type="ECO:0000256" key="9">
    <source>
        <dbReference type="ARBA" id="ARBA00023128"/>
    </source>
</evidence>
<keyword evidence="10" id="KW-0472">Membrane</keyword>
<keyword evidence="9" id="KW-0496">Mitochondrion</keyword>
<evidence type="ECO:0000313" key="11">
    <source>
        <dbReference type="EMBL" id="KNE57336.1"/>
    </source>
</evidence>
<dbReference type="PANTHER" id="PTHR11743:SF70">
    <property type="entry name" value="GH26960P-RELATED"/>
    <property type="match status" value="1"/>
</dbReference>
<reference evidence="13" key="2">
    <citation type="submission" date="2009-11" db="EMBL/GenBank/DDBJ databases">
        <title>The Genome Sequence of Allomyces macrogynus strain ATCC 38327.</title>
        <authorList>
            <consortium name="The Broad Institute Genome Sequencing Platform"/>
            <person name="Russ C."/>
            <person name="Cuomo C."/>
            <person name="Shea T."/>
            <person name="Young S.K."/>
            <person name="Zeng Q."/>
            <person name="Koehrsen M."/>
            <person name="Haas B."/>
            <person name="Borodovsky M."/>
            <person name="Guigo R."/>
            <person name="Alvarado L."/>
            <person name="Berlin A."/>
            <person name="Borenstein D."/>
            <person name="Chen Z."/>
            <person name="Engels R."/>
            <person name="Freedman E."/>
            <person name="Gellesch M."/>
            <person name="Goldberg J."/>
            <person name="Griggs A."/>
            <person name="Gujja S."/>
            <person name="Heiman D."/>
            <person name="Hepburn T."/>
            <person name="Howarth C."/>
            <person name="Jen D."/>
            <person name="Larson L."/>
            <person name="Lewis B."/>
            <person name="Mehta T."/>
            <person name="Park D."/>
            <person name="Pearson M."/>
            <person name="Roberts A."/>
            <person name="Saif S."/>
            <person name="Shenoy N."/>
            <person name="Sisk P."/>
            <person name="Stolte C."/>
            <person name="Sykes S."/>
            <person name="Walk T."/>
            <person name="White J."/>
            <person name="Yandava C."/>
            <person name="Burger G."/>
            <person name="Gray M.W."/>
            <person name="Holland P.W.H."/>
            <person name="King N."/>
            <person name="Lang F.B.F."/>
            <person name="Roger A.J."/>
            <person name="Ruiz-Trillo I."/>
            <person name="Lander E."/>
            <person name="Nusbaum C."/>
        </authorList>
    </citation>
    <scope>NUCLEOTIDE SEQUENCE [LARGE SCALE GENOMIC DNA]</scope>
    <source>
        <strain evidence="13">ATCC 38327</strain>
    </source>
</reference>